<protein>
    <submittedName>
        <fullName evidence="6">Discoidin domain-containing protein</fullName>
    </submittedName>
</protein>
<name>A0ABS9MI18_9FIRM</name>
<evidence type="ECO:0000313" key="7">
    <source>
        <dbReference type="Proteomes" id="UP001298681"/>
    </source>
</evidence>
<evidence type="ECO:0000259" key="5">
    <source>
        <dbReference type="PROSITE" id="PS50022"/>
    </source>
</evidence>
<dbReference type="InterPro" id="IPR017853">
    <property type="entry name" value="GH"/>
</dbReference>
<dbReference type="Pfam" id="PF22633">
    <property type="entry name" value="F5_F8_type_C_2"/>
    <property type="match status" value="1"/>
</dbReference>
<dbReference type="SUPFAM" id="SSF49785">
    <property type="entry name" value="Galactose-binding domain-like"/>
    <property type="match status" value="3"/>
</dbReference>
<dbReference type="PROSITE" id="PS50022">
    <property type="entry name" value="FA58C_3"/>
    <property type="match status" value="2"/>
</dbReference>
<gene>
    <name evidence="6" type="ORF">L0P57_02840</name>
</gene>
<dbReference type="SUPFAM" id="SSF49303">
    <property type="entry name" value="beta-Galactosidase/glucuronidase domain"/>
    <property type="match status" value="1"/>
</dbReference>
<dbReference type="Proteomes" id="UP001298681">
    <property type="component" value="Unassembled WGS sequence"/>
</dbReference>
<keyword evidence="7" id="KW-1185">Reference proteome</keyword>
<sequence>MKKRLTALLLALSMVLTCIGFSPTAAFAAEENIALNKPATTSRADYNNPEITPSMAVDGTTSTRWASGPYYPQQHGPTDENWICIDLGAVYDISRVVLNWEAAYSPDYDIQVSNDYTTFTTIYNGSASGASVQNLELSGTGRYIRMYANSVYRQDYGTSLYEFEVYGTLSEEQPVTTDTVNVAIESSSNGWTICSTGTWAPKGGETLIRFLPSDNCELESVLVNGEEMIGQVQEDGTLVCQADSDLTIIPTYYRVPSSRFEAESTTVVDADNNVISGTIVQDEAASGGAYMGSTGGKGFVLESTTQANRISVAYASPNTATILVYLLQDDGNYEEIGAINFSTTQGWYMDSLKIAQSDALYIPEGSTVKLVPQVDVNLDYFTLSYGPLNTEENIAASTVLAKNATLNGATVTEDIMSTIGTVAKLDQAGQSVSFTIPEDIGEINVYNLKYRTELDTPVSLTIDGSSKEMTLAATRPHYYASAGEKEIPLQSGDTVSITLLDDGELYLDSISFSYAKPIDRFTVERLPEGSERLELNMNGIWECTSTSFAAGDAVPQAIPQTFDNSIPVPGFWDQASIEMPNYVTSALWYRTTVTLPDAPTGNATLRIGKAYYGRYIYVNGQYVGDYQYNYTSSNTDITPYLHAGENEIVIMLGNYIQQKDDPNCPAHVGTDGERNSFYSGIIDSVTLVLNDDPTVTALQTAPDLENGSIQTRTTLENKSDADVTTDVTFHIYELGVYEDGEPTQEKKLVGTYTEPGVTVPANSSMKFDVDAISIADCTEDKFWTPDNPFLYEIEVITSGDTYSDRFGMRTFYFDPDTKLPMLNGKVHYLNGTNIAMNRFYEDPLRADHPFDPDWARALYQEFKDMHWDSFRFHVGFAPDIWYDIADEEGMLIMDEYAVFGGCSDGCTQETLTPEILTWMDERCNNPSLIIWDIQNEATNLPEYSATIRAVRDYDIQNRPWDNGWTEPQSDTDSCECHPYLFLNNSFTLSDLNSFPNTEMKSSNRDSWGNDNPKILNEYGWLWLDRYGDPTSLTGGYYNTWMPDATREERLEFYAKAIAQTTEFWREGRHYVGIMHFAGLTYSKPNAGGATSDILMPDITDPTVRPCIKEAFRNAFAPVGIIIKDWSETVRPGTVKELPVTIINELNEDLNGLEVTLTVEKDGQEISSETKTYNMKAAGDPDGGDRQVQNFTVRIPRTTTGEYTVVASYVRDGETVSSTRTWTIDTSPVSIAEGKEAFASLEEEDYPANNVTDGSDSTRWSSYIEGSPAEDLDNAWITIDLGDTYNINKVRLVWEAAYATEYLIQTSDDNQTYTTIYSGTASEDGEQILEVQGTGRYLRMQGVSRSTSFGYSLYTFDAWGDLVNPPTYDVSVADVTGGTATVTVDQAEALENDLVTVTVADVESGKYVESVTVIDEDGFTVDVTPQEDGTYTFVMPPCAVTIQVVLAGSSIEEPQLLTVQWSGNASMSVEGNAEEIISSDAIYGAKVQPGEELTFTFTPTKDGFSGAQLNGEDIEFAADGCTYIFTMPNEGTTLRFTFTSVD</sequence>
<evidence type="ECO:0000256" key="3">
    <source>
        <dbReference type="ARBA" id="ARBA00023295"/>
    </source>
</evidence>
<dbReference type="EMBL" id="JAKNHQ010000003">
    <property type="protein sequence ID" value="MCG4609877.1"/>
    <property type="molecule type" value="Genomic_DNA"/>
</dbReference>
<dbReference type="Gene3D" id="2.60.40.10">
    <property type="entry name" value="Immunoglobulins"/>
    <property type="match status" value="1"/>
</dbReference>
<dbReference type="Gene3D" id="3.20.20.80">
    <property type="entry name" value="Glycosidases"/>
    <property type="match status" value="1"/>
</dbReference>
<organism evidence="6 7">
    <name type="scientific">Anaeromassilibacillus senegalensis</name>
    <dbReference type="NCBI Taxonomy" id="1673717"/>
    <lineage>
        <taxon>Bacteria</taxon>
        <taxon>Bacillati</taxon>
        <taxon>Bacillota</taxon>
        <taxon>Clostridia</taxon>
        <taxon>Eubacteriales</taxon>
        <taxon>Acutalibacteraceae</taxon>
        <taxon>Anaeromassilibacillus</taxon>
    </lineage>
</organism>
<dbReference type="Pfam" id="PF00703">
    <property type="entry name" value="Glyco_hydro_2"/>
    <property type="match status" value="1"/>
</dbReference>
<dbReference type="RefSeq" id="WP_237966395.1">
    <property type="nucleotide sequence ID" value="NZ_JAKNHQ010000003.1"/>
</dbReference>
<keyword evidence="4" id="KW-0732">Signal</keyword>
<dbReference type="SUPFAM" id="SSF51445">
    <property type="entry name" value="(Trans)glycosidases"/>
    <property type="match status" value="1"/>
</dbReference>
<accession>A0ABS9MI18</accession>
<evidence type="ECO:0000256" key="2">
    <source>
        <dbReference type="ARBA" id="ARBA00022801"/>
    </source>
</evidence>
<feature type="signal peptide" evidence="4">
    <location>
        <begin position="1"/>
        <end position="28"/>
    </location>
</feature>
<proteinExistence type="inferred from homology"/>
<dbReference type="InterPro" id="IPR051913">
    <property type="entry name" value="GH2_Domain-Containing"/>
</dbReference>
<dbReference type="Pfam" id="PF02837">
    <property type="entry name" value="Glyco_hydro_2_N"/>
    <property type="match status" value="1"/>
</dbReference>
<reference evidence="6 7" key="1">
    <citation type="submission" date="2022-01" db="EMBL/GenBank/DDBJ databases">
        <title>Collection of gut derived symbiotic bacterial strains cultured from healthy donors.</title>
        <authorList>
            <person name="Lin H."/>
            <person name="Kohout C."/>
            <person name="Waligurski E."/>
            <person name="Pamer E.G."/>
        </authorList>
    </citation>
    <scope>NUCLEOTIDE SEQUENCE [LARGE SCALE GENOMIC DNA]</scope>
    <source>
        <strain evidence="6 7">DFI.7.58</strain>
    </source>
</reference>
<evidence type="ECO:0000256" key="1">
    <source>
        <dbReference type="ARBA" id="ARBA00007401"/>
    </source>
</evidence>
<dbReference type="InterPro" id="IPR008979">
    <property type="entry name" value="Galactose-bd-like_sf"/>
</dbReference>
<comment type="caution">
    <text evidence="6">The sequence shown here is derived from an EMBL/GenBank/DDBJ whole genome shotgun (WGS) entry which is preliminary data.</text>
</comment>
<dbReference type="Pfam" id="PF00754">
    <property type="entry name" value="F5_F8_type_C"/>
    <property type="match status" value="1"/>
</dbReference>
<dbReference type="InterPro" id="IPR013783">
    <property type="entry name" value="Ig-like_fold"/>
</dbReference>
<feature type="domain" description="F5/8 type C" evidence="5">
    <location>
        <begin position="1216"/>
        <end position="1360"/>
    </location>
</feature>
<keyword evidence="3" id="KW-0326">Glycosidase</keyword>
<evidence type="ECO:0000313" key="6">
    <source>
        <dbReference type="EMBL" id="MCG4609877.1"/>
    </source>
</evidence>
<feature type="domain" description="F5/8 type C" evidence="5">
    <location>
        <begin position="22"/>
        <end position="168"/>
    </location>
</feature>
<dbReference type="PANTHER" id="PTHR42732">
    <property type="entry name" value="BETA-GALACTOSIDASE"/>
    <property type="match status" value="1"/>
</dbReference>
<dbReference type="InterPro" id="IPR036156">
    <property type="entry name" value="Beta-gal/glucu_dom_sf"/>
</dbReference>
<dbReference type="PANTHER" id="PTHR42732:SF1">
    <property type="entry name" value="BETA-MANNOSIDASE"/>
    <property type="match status" value="1"/>
</dbReference>
<dbReference type="InterPro" id="IPR006102">
    <property type="entry name" value="Ig-like_GH2"/>
</dbReference>
<dbReference type="InterPro" id="IPR006104">
    <property type="entry name" value="Glyco_hydro_2_N"/>
</dbReference>
<keyword evidence="2" id="KW-0378">Hydrolase</keyword>
<dbReference type="Gene3D" id="2.60.120.260">
    <property type="entry name" value="Galactose-binding domain-like"/>
    <property type="match status" value="3"/>
</dbReference>
<feature type="non-terminal residue" evidence="6">
    <location>
        <position position="1541"/>
    </location>
</feature>
<feature type="chain" id="PRO_5045837952" evidence="4">
    <location>
        <begin position="29"/>
        <end position="1541"/>
    </location>
</feature>
<comment type="similarity">
    <text evidence="1">Belongs to the glycosyl hydrolase 2 family.</text>
</comment>
<dbReference type="InterPro" id="IPR000421">
    <property type="entry name" value="FA58C"/>
</dbReference>
<evidence type="ECO:0000256" key="4">
    <source>
        <dbReference type="SAM" id="SignalP"/>
    </source>
</evidence>